<dbReference type="AlphaFoldDB" id="B1BWB7"/>
<comment type="caution">
    <text evidence="2">The sequence shown here is derived from an EMBL/GenBank/DDBJ whole genome shotgun (WGS) entry which is preliminary data.</text>
</comment>
<gene>
    <name evidence="2" type="ORF">AC3_1825</name>
</gene>
<proteinExistence type="predicted"/>
<evidence type="ECO:0000313" key="3">
    <source>
        <dbReference type="Proteomes" id="UP000005337"/>
    </source>
</evidence>
<reference evidence="2 3" key="1">
    <citation type="submission" date="2007-07" db="EMBL/GenBank/DDBJ databases">
        <title>Annotation of Clostridium perfringens E str. JGS1987.</title>
        <authorList>
            <person name="Paulsen I."/>
            <person name="Sebastian Y."/>
        </authorList>
    </citation>
    <scope>NUCLEOTIDE SEQUENCE [LARGE SCALE GENOMIC DNA]</scope>
    <source>
        <strain evidence="3">E str. JGS1987</strain>
    </source>
</reference>
<evidence type="ECO:0008006" key="4">
    <source>
        <dbReference type="Google" id="ProtNLM"/>
    </source>
</evidence>
<feature type="region of interest" description="Disordered" evidence="1">
    <location>
        <begin position="245"/>
        <end position="264"/>
    </location>
</feature>
<dbReference type="Proteomes" id="UP000005337">
    <property type="component" value="Unassembled WGS sequence"/>
</dbReference>
<accession>B1BWB7</accession>
<organism evidence="2 3">
    <name type="scientific">Clostridium perfringens E str. JGS1987</name>
    <dbReference type="NCBI Taxonomy" id="451755"/>
    <lineage>
        <taxon>Bacteria</taxon>
        <taxon>Bacillati</taxon>
        <taxon>Bacillota</taxon>
        <taxon>Clostridia</taxon>
        <taxon>Eubacteriales</taxon>
        <taxon>Clostridiaceae</taxon>
        <taxon>Clostridium</taxon>
    </lineage>
</organism>
<sequence>MKYTIHGFQQEKLMEFGLDNDDALILAVIKEMYSNKKMEYQIIDGERFIWIDQGYLLEQIPIIGARSSLKRRLKKLDEMKILERRVLFIKDGVKGKFSYINITSKLDELSEYTPWLKMNQGLGKNEPRVGSKWPNKDTPIIDNNINISKDILSATSINQIINEWNSLGLQKIISVNAGTKRYKSLKARIKDYGLEKVLQAIKNVNESKFLKGENNRNWTISFDWLLNPNNFIKLLEGNYKDKENGGKSNGSFRQDFGQSKEPGYDYDYDEIINGL</sequence>
<name>B1BWB7_CLOPF</name>
<evidence type="ECO:0000313" key="2">
    <source>
        <dbReference type="EMBL" id="EDT13982.1"/>
    </source>
</evidence>
<evidence type="ECO:0000256" key="1">
    <source>
        <dbReference type="SAM" id="MobiDB-lite"/>
    </source>
</evidence>
<dbReference type="EMBL" id="ABDW01000031">
    <property type="protein sequence ID" value="EDT13982.1"/>
    <property type="molecule type" value="Genomic_DNA"/>
</dbReference>
<dbReference type="RefSeq" id="WP_003465452.1">
    <property type="nucleotide sequence ID" value="NZ_ABDW01000031.1"/>
</dbReference>
<protein>
    <recommendedName>
        <fullName evidence="4">Phage protein</fullName>
    </recommendedName>
</protein>